<evidence type="ECO:0000313" key="3">
    <source>
        <dbReference type="Proteomes" id="UP000502297"/>
    </source>
</evidence>
<dbReference type="EMBL" id="CP049801">
    <property type="protein sequence ID" value="QIO05583.1"/>
    <property type="molecule type" value="Genomic_DNA"/>
</dbReference>
<protein>
    <recommendedName>
        <fullName evidence="4">Lipoprotein</fullName>
    </recommendedName>
</protein>
<feature type="region of interest" description="Disordered" evidence="1">
    <location>
        <begin position="24"/>
        <end position="43"/>
    </location>
</feature>
<name>A0A6G8RV38_9GAMM</name>
<evidence type="ECO:0000313" key="2">
    <source>
        <dbReference type="EMBL" id="QIO05583.1"/>
    </source>
</evidence>
<reference evidence="2 3" key="1">
    <citation type="submission" date="2020-03" db="EMBL/GenBank/DDBJ databases">
        <authorList>
            <person name="Zhu W."/>
        </authorList>
    </citation>
    <scope>NUCLEOTIDE SEQUENCE [LARGE SCALE GENOMIC DNA]</scope>
    <source>
        <strain evidence="2 3">323-1</strain>
    </source>
</reference>
<dbReference type="KEGG" id="asha:G8E00_06260"/>
<sequence>MKKTFYVLCLVCVLTGCQDKSHDSTEAVSVEPTEKDLSSSNIPVAHSDQGEIEDLTVSDKNAIYPKQVLEFIQLRLQHCSAHEQLQLEKLIKVANIWGDDQPEYILEPHLIRCDDHASSHNDVRQISVFATLEGGVTKRIFDHPMLDYALLESKTAVANLKNETTKVQDPKLFDQQYRNSQKLINDQTSSNAKDSEPKDLTVKYPKQELWLTVGGAFCGQDMTQVSRAEAITCKRLVVWDAKLRELRLDQMKVNVMNSQNIQDDDQNNLR</sequence>
<accession>A0A6G8RV38</accession>
<evidence type="ECO:0008006" key="4">
    <source>
        <dbReference type="Google" id="ProtNLM"/>
    </source>
</evidence>
<dbReference type="AlphaFoldDB" id="A0A6G8RV38"/>
<organism evidence="2 3">
    <name type="scientific">Acinetobacter shaoyimingii</name>
    <dbReference type="NCBI Taxonomy" id="2715164"/>
    <lineage>
        <taxon>Bacteria</taxon>
        <taxon>Pseudomonadati</taxon>
        <taxon>Pseudomonadota</taxon>
        <taxon>Gammaproteobacteria</taxon>
        <taxon>Moraxellales</taxon>
        <taxon>Moraxellaceae</taxon>
        <taxon>Acinetobacter</taxon>
    </lineage>
</organism>
<keyword evidence="3" id="KW-1185">Reference proteome</keyword>
<dbReference type="RefSeq" id="WP_166222729.1">
    <property type="nucleotide sequence ID" value="NZ_CP049801.1"/>
</dbReference>
<evidence type="ECO:0000256" key="1">
    <source>
        <dbReference type="SAM" id="MobiDB-lite"/>
    </source>
</evidence>
<proteinExistence type="predicted"/>
<dbReference type="PROSITE" id="PS51257">
    <property type="entry name" value="PROKAR_LIPOPROTEIN"/>
    <property type="match status" value="1"/>
</dbReference>
<dbReference type="Proteomes" id="UP000502297">
    <property type="component" value="Chromosome"/>
</dbReference>
<gene>
    <name evidence="2" type="ORF">G8E00_06260</name>
</gene>